<organism evidence="2 3">
    <name type="scientific">Streptomyces thermogriseus</name>
    <dbReference type="NCBI Taxonomy" id="75292"/>
    <lineage>
        <taxon>Bacteria</taxon>
        <taxon>Bacillati</taxon>
        <taxon>Actinomycetota</taxon>
        <taxon>Actinomycetes</taxon>
        <taxon>Kitasatosporales</taxon>
        <taxon>Streptomycetaceae</taxon>
        <taxon>Streptomyces</taxon>
    </lineage>
</organism>
<feature type="compositionally biased region" description="Basic and acidic residues" evidence="1">
    <location>
        <begin position="97"/>
        <end position="113"/>
    </location>
</feature>
<dbReference type="EMBL" id="BAAAHU010000019">
    <property type="protein sequence ID" value="GAA1008822.1"/>
    <property type="molecule type" value="Genomic_DNA"/>
</dbReference>
<reference evidence="2 3" key="1">
    <citation type="journal article" date="2019" name="Int. J. Syst. Evol. Microbiol.">
        <title>The Global Catalogue of Microorganisms (GCM) 10K type strain sequencing project: providing services to taxonomists for standard genome sequencing and annotation.</title>
        <authorList>
            <consortium name="The Broad Institute Genomics Platform"/>
            <consortium name="The Broad Institute Genome Sequencing Center for Infectious Disease"/>
            <person name="Wu L."/>
            <person name="Ma J."/>
        </authorList>
    </citation>
    <scope>NUCLEOTIDE SEQUENCE [LARGE SCALE GENOMIC DNA]</scope>
    <source>
        <strain evidence="2 3">JCM 11269</strain>
    </source>
</reference>
<accession>A0ABN1SY31</accession>
<dbReference type="Proteomes" id="UP001501072">
    <property type="component" value="Unassembled WGS sequence"/>
</dbReference>
<evidence type="ECO:0000256" key="1">
    <source>
        <dbReference type="SAM" id="MobiDB-lite"/>
    </source>
</evidence>
<feature type="compositionally biased region" description="Low complexity" evidence="1">
    <location>
        <begin position="38"/>
        <end position="51"/>
    </location>
</feature>
<feature type="region of interest" description="Disordered" evidence="1">
    <location>
        <begin position="28"/>
        <end position="124"/>
    </location>
</feature>
<comment type="caution">
    <text evidence="2">The sequence shown here is derived from an EMBL/GenBank/DDBJ whole genome shotgun (WGS) entry which is preliminary data.</text>
</comment>
<protein>
    <submittedName>
        <fullName evidence="2">Uncharacterized protein</fullName>
    </submittedName>
</protein>
<sequence>MNYGRGVWGNAALNTVVMCPDLREQLEEQGAARSGRRGATTGPALLGAPAGYPAPSPGPTALPAGPAARPVPSYGGAGASGAFFRDESHIGLPRTAADCRGRPPGDGTPRDGRVGTACVKGMSV</sequence>
<feature type="compositionally biased region" description="Low complexity" evidence="1">
    <location>
        <begin position="61"/>
        <end position="70"/>
    </location>
</feature>
<proteinExistence type="predicted"/>
<name>A0ABN1SY31_9ACTN</name>
<gene>
    <name evidence="2" type="ORF">GCM10009564_22340</name>
</gene>
<keyword evidence="3" id="KW-1185">Reference proteome</keyword>
<evidence type="ECO:0000313" key="3">
    <source>
        <dbReference type="Proteomes" id="UP001501072"/>
    </source>
</evidence>
<evidence type="ECO:0000313" key="2">
    <source>
        <dbReference type="EMBL" id="GAA1008822.1"/>
    </source>
</evidence>